<organism evidence="2 3">
    <name type="scientific">Sporolituus thermophilus DSM 23256</name>
    <dbReference type="NCBI Taxonomy" id="1123285"/>
    <lineage>
        <taxon>Bacteria</taxon>
        <taxon>Bacillati</taxon>
        <taxon>Bacillota</taxon>
        <taxon>Negativicutes</taxon>
        <taxon>Selenomonadales</taxon>
        <taxon>Sporomusaceae</taxon>
        <taxon>Sporolituus</taxon>
    </lineage>
</organism>
<dbReference type="AlphaFoldDB" id="A0A1G7IN99"/>
<dbReference type="InterPro" id="IPR000866">
    <property type="entry name" value="AhpC/TSA"/>
</dbReference>
<evidence type="ECO:0000313" key="2">
    <source>
        <dbReference type="EMBL" id="SDF14016.1"/>
    </source>
</evidence>
<protein>
    <submittedName>
        <fullName evidence="2">AhpC/TSA family protein</fullName>
    </submittedName>
</protein>
<accession>A0A1G7IN99</accession>
<dbReference type="EMBL" id="FNBU01000003">
    <property type="protein sequence ID" value="SDF14016.1"/>
    <property type="molecule type" value="Genomic_DNA"/>
</dbReference>
<sequence>MDDCKIAAPRQCFRLEEPAPNFSAPAYYRGREIEVCLRDFRGSWLLLFFYSSDFTFV</sequence>
<keyword evidence="3" id="KW-1185">Reference proteome</keyword>
<dbReference type="Pfam" id="PF00578">
    <property type="entry name" value="AhpC-TSA"/>
    <property type="match status" value="1"/>
</dbReference>
<reference evidence="3" key="1">
    <citation type="submission" date="2016-10" db="EMBL/GenBank/DDBJ databases">
        <authorList>
            <person name="Varghese N."/>
            <person name="Submissions S."/>
        </authorList>
    </citation>
    <scope>NUCLEOTIDE SEQUENCE [LARGE SCALE GENOMIC DNA]</scope>
    <source>
        <strain evidence="3">DSM 23256</strain>
    </source>
</reference>
<dbReference type="Gene3D" id="3.40.30.10">
    <property type="entry name" value="Glutaredoxin"/>
    <property type="match status" value="1"/>
</dbReference>
<name>A0A1G7IN99_9FIRM</name>
<dbReference type="SUPFAM" id="SSF52833">
    <property type="entry name" value="Thioredoxin-like"/>
    <property type="match status" value="1"/>
</dbReference>
<gene>
    <name evidence="2" type="ORF">SAMN05660235_00543</name>
</gene>
<dbReference type="STRING" id="1123285.SAMN05660235_00543"/>
<evidence type="ECO:0000259" key="1">
    <source>
        <dbReference type="Pfam" id="PF00578"/>
    </source>
</evidence>
<dbReference type="Proteomes" id="UP000243333">
    <property type="component" value="Unassembled WGS sequence"/>
</dbReference>
<evidence type="ECO:0000313" key="3">
    <source>
        <dbReference type="Proteomes" id="UP000243333"/>
    </source>
</evidence>
<dbReference type="InterPro" id="IPR036249">
    <property type="entry name" value="Thioredoxin-like_sf"/>
</dbReference>
<dbReference type="GO" id="GO:0016491">
    <property type="term" value="F:oxidoreductase activity"/>
    <property type="evidence" value="ECO:0007669"/>
    <property type="project" value="InterPro"/>
</dbReference>
<feature type="domain" description="Alkyl hydroperoxide reductase subunit C/ Thiol specific antioxidant" evidence="1">
    <location>
        <begin position="17"/>
        <end position="57"/>
    </location>
</feature>
<proteinExistence type="predicted"/>
<dbReference type="GO" id="GO:0016209">
    <property type="term" value="F:antioxidant activity"/>
    <property type="evidence" value="ECO:0007669"/>
    <property type="project" value="InterPro"/>
</dbReference>